<evidence type="ECO:0000259" key="3">
    <source>
        <dbReference type="PROSITE" id="PS50837"/>
    </source>
</evidence>
<evidence type="ECO:0000313" key="5">
    <source>
        <dbReference type="Proteomes" id="UP000182658"/>
    </source>
</evidence>
<keyword evidence="2" id="KW-0040">ANK repeat</keyword>
<evidence type="ECO:0000256" key="1">
    <source>
        <dbReference type="ARBA" id="ARBA00022737"/>
    </source>
</evidence>
<evidence type="ECO:0000313" key="4">
    <source>
        <dbReference type="EMBL" id="OIW29189.1"/>
    </source>
</evidence>
<feature type="domain" description="NACHT" evidence="3">
    <location>
        <begin position="236"/>
        <end position="375"/>
    </location>
</feature>
<sequence>MAEVLAFGASVVAFIQLADRVVSLAKGYLDALRDAPAAIRAIFVQVSALRAVLESLAFLTRSQGQLPLDIVQHLGAPGGVIDLCRGAVADLADLIPEDVDSDSITTKKKKRVQATELMTRLAWPFKEERARKKLDEIDRYSRSITLALSTQTISICYTELDRLTVFHSQEMQNVKQTVEKISRSLSANDRRAICTWVQSTDPSSLHERTMSLHEDHTGAWVLQTPEWEAWLAGHARCLWIHGIPGSGKSVLASFLIRQLENYCVLQYRHAPVYYYCYFGNNQDESTHLLKWVISQLCRRSENVPPQLVHLHDQDRSPGKSQLLSILEVVLRSFDKVFLSIDALDESKPQQPLLDLIKTLVTDARFRNLQLFATSREHLDIEEVMTAISLLVPMDHKLVQKDIRTYVRSVLNTSRDFKRWSPTLRDHVEQVLAIGAKGMFRWAFCQLDILRRLTTVHQIYAALDNLPQTLDQTYERILSNIPPNHMHIVRKVLVVLCGHASVGSKYQFKNLELDQLLAIVLGTEEDCMHHPDDPLYDTEMLRDICGCLIKVGFWEPDWDPPDESPRPRGTYVFLAHYTVVEFLLSSRSSSSAISEVVFFGISSTELAREYGTVILEATAAYYKHPEALPGTTHFDTLTQLVLDFLHPLEAKRSTEWTVREISDLTPLIWEFANDGDFNCGINSECGPFTWWLWGSPRGETLYAFLMLVIHGFPRLAAMHVNARRSSLLDLGADQNAVMLLNDFNMTRPYHVVQSDKNKFADLTSTISHTLGPMKLLILLLGSHRHSKKGCNGIGGMGCDQCSIRTVLLLGADPNCLQYSKTPLQLAVERSDILATELLLRFNADPNRVPTEDRVQLGGYAFTEDRRQWSPLRLCREAPCVLNTINSAFGPHPRDLCSRIHKRACEQRGPGSLRQEIEQLLIKHGARDFEMSADGTEIPLVEPPG</sequence>
<dbReference type="PROSITE" id="PS50837">
    <property type="entry name" value="NACHT"/>
    <property type="match status" value="1"/>
</dbReference>
<dbReference type="InterPro" id="IPR056884">
    <property type="entry name" value="NPHP3-like_N"/>
</dbReference>
<keyword evidence="5" id="KW-1185">Reference proteome</keyword>
<dbReference type="Proteomes" id="UP000182658">
    <property type="component" value="Unassembled WGS sequence"/>
</dbReference>
<proteinExistence type="predicted"/>
<dbReference type="OrthoDB" id="194358at2759"/>
<dbReference type="InParanoid" id="A0A1J7IP93"/>
<dbReference type="PANTHER" id="PTHR10039:SF16">
    <property type="entry name" value="GPI INOSITOL-DEACYLASE"/>
    <property type="match status" value="1"/>
</dbReference>
<dbReference type="InterPro" id="IPR007111">
    <property type="entry name" value="NACHT_NTPase"/>
</dbReference>
<gene>
    <name evidence="4" type="ORF">CONLIGDRAFT_645318</name>
</gene>
<feature type="repeat" description="ANK" evidence="2">
    <location>
        <begin position="817"/>
        <end position="849"/>
    </location>
</feature>
<evidence type="ECO:0000256" key="2">
    <source>
        <dbReference type="PROSITE-ProRule" id="PRU00023"/>
    </source>
</evidence>
<dbReference type="InterPro" id="IPR027417">
    <property type="entry name" value="P-loop_NTPase"/>
</dbReference>
<keyword evidence="1" id="KW-0677">Repeat</keyword>
<protein>
    <recommendedName>
        <fullName evidence="3">NACHT domain-containing protein</fullName>
    </recommendedName>
</protein>
<dbReference type="SUPFAM" id="SSF52540">
    <property type="entry name" value="P-loop containing nucleoside triphosphate hydrolases"/>
    <property type="match status" value="1"/>
</dbReference>
<accession>A0A1J7IP93</accession>
<reference evidence="4 5" key="1">
    <citation type="submission" date="2016-10" db="EMBL/GenBank/DDBJ databases">
        <title>Draft genome sequence of Coniochaeta ligniaria NRRL30616, a lignocellulolytic fungus for bioabatement of inhibitors in plant biomass hydrolysates.</title>
        <authorList>
            <consortium name="DOE Joint Genome Institute"/>
            <person name="Jimenez D.J."/>
            <person name="Hector R.E."/>
            <person name="Riley R."/>
            <person name="Sun H."/>
            <person name="Grigoriev I.V."/>
            <person name="Van Elsas J.D."/>
            <person name="Nichols N.N."/>
        </authorList>
    </citation>
    <scope>NUCLEOTIDE SEQUENCE [LARGE SCALE GENOMIC DNA]</scope>
    <source>
        <strain evidence="4 5">NRRL 30616</strain>
    </source>
</reference>
<dbReference type="PANTHER" id="PTHR10039">
    <property type="entry name" value="AMELOGENIN"/>
    <property type="match status" value="1"/>
</dbReference>
<dbReference type="EMBL" id="KV875098">
    <property type="protein sequence ID" value="OIW29189.1"/>
    <property type="molecule type" value="Genomic_DNA"/>
</dbReference>
<name>A0A1J7IP93_9PEZI</name>
<dbReference type="InterPro" id="IPR002110">
    <property type="entry name" value="Ankyrin_rpt"/>
</dbReference>
<dbReference type="Gene3D" id="3.40.50.300">
    <property type="entry name" value="P-loop containing nucleotide triphosphate hydrolases"/>
    <property type="match status" value="1"/>
</dbReference>
<dbReference type="InterPro" id="IPR036770">
    <property type="entry name" value="Ankyrin_rpt-contain_sf"/>
</dbReference>
<dbReference type="STRING" id="1408157.A0A1J7IP93"/>
<dbReference type="AlphaFoldDB" id="A0A1J7IP93"/>
<dbReference type="PROSITE" id="PS50088">
    <property type="entry name" value="ANK_REPEAT"/>
    <property type="match status" value="1"/>
</dbReference>
<dbReference type="Gene3D" id="1.25.40.20">
    <property type="entry name" value="Ankyrin repeat-containing domain"/>
    <property type="match status" value="1"/>
</dbReference>
<dbReference type="Pfam" id="PF24883">
    <property type="entry name" value="NPHP3_N"/>
    <property type="match status" value="1"/>
</dbReference>
<organism evidence="4 5">
    <name type="scientific">Coniochaeta ligniaria NRRL 30616</name>
    <dbReference type="NCBI Taxonomy" id="1408157"/>
    <lineage>
        <taxon>Eukaryota</taxon>
        <taxon>Fungi</taxon>
        <taxon>Dikarya</taxon>
        <taxon>Ascomycota</taxon>
        <taxon>Pezizomycotina</taxon>
        <taxon>Sordariomycetes</taxon>
        <taxon>Sordariomycetidae</taxon>
        <taxon>Coniochaetales</taxon>
        <taxon>Coniochaetaceae</taxon>
        <taxon>Coniochaeta</taxon>
    </lineage>
</organism>